<evidence type="ECO:0000313" key="1">
    <source>
        <dbReference type="EMBL" id="KAJ3527199.1"/>
    </source>
</evidence>
<comment type="caution">
    <text evidence="1">The sequence shown here is derived from an EMBL/GenBank/DDBJ whole genome shotgun (WGS) entry which is preliminary data.</text>
</comment>
<sequence length="261" mass="29079">MDHLSRNQITETYLMSGLSLFCVLLFVFIKSNLSWWQEKYLRSLMAGWVLLDLVALILFAVQHSQRTQLLGALSGSLYIILDTISMWGVAIIQIPGIIYPLAVPTRIEAWVKWIAILECAAVTSIVIVALVPGIPTPHEIAYIVPFTSQAAVVGLVFYESSVVKRVPKTMTDHLLFLGLFLIAVSTVLLMLSLAGRYERLMFPQWLLYMTISTTSYRLPEHSHRSPDPVDGDLEIGLRPASQPTFSHSPTEDSTSPNLAGH</sequence>
<name>A0ACC1RWQ0_9HYPO</name>
<reference evidence="1" key="1">
    <citation type="submission" date="2022-08" db="EMBL/GenBank/DDBJ databases">
        <title>Genome Sequence of Fusarium decemcellulare.</title>
        <authorList>
            <person name="Buettner E."/>
        </authorList>
    </citation>
    <scope>NUCLEOTIDE SEQUENCE</scope>
    <source>
        <strain evidence="1">Babe19</strain>
    </source>
</reference>
<keyword evidence="2" id="KW-1185">Reference proteome</keyword>
<proteinExistence type="predicted"/>
<gene>
    <name evidence="1" type="ORF">NM208_g10819</name>
</gene>
<accession>A0ACC1RWQ0</accession>
<protein>
    <submittedName>
        <fullName evidence="1">Uncharacterized protein</fullName>
    </submittedName>
</protein>
<organism evidence="1 2">
    <name type="scientific">Fusarium decemcellulare</name>
    <dbReference type="NCBI Taxonomy" id="57161"/>
    <lineage>
        <taxon>Eukaryota</taxon>
        <taxon>Fungi</taxon>
        <taxon>Dikarya</taxon>
        <taxon>Ascomycota</taxon>
        <taxon>Pezizomycotina</taxon>
        <taxon>Sordariomycetes</taxon>
        <taxon>Hypocreomycetidae</taxon>
        <taxon>Hypocreales</taxon>
        <taxon>Nectriaceae</taxon>
        <taxon>Fusarium</taxon>
        <taxon>Fusarium decemcellulare species complex</taxon>
    </lineage>
</organism>
<dbReference type="EMBL" id="JANRMS010001597">
    <property type="protein sequence ID" value="KAJ3527199.1"/>
    <property type="molecule type" value="Genomic_DNA"/>
</dbReference>
<evidence type="ECO:0000313" key="2">
    <source>
        <dbReference type="Proteomes" id="UP001148629"/>
    </source>
</evidence>
<dbReference type="Proteomes" id="UP001148629">
    <property type="component" value="Unassembled WGS sequence"/>
</dbReference>